<gene>
    <name evidence="1" type="ORF">M9H77_04533</name>
</gene>
<comment type="caution">
    <text evidence="1">The sequence shown here is derived from an EMBL/GenBank/DDBJ whole genome shotgun (WGS) entry which is preliminary data.</text>
</comment>
<accession>A0ACC0CEI3</accession>
<evidence type="ECO:0000313" key="2">
    <source>
        <dbReference type="Proteomes" id="UP001060085"/>
    </source>
</evidence>
<name>A0ACC0CEI3_CATRO</name>
<dbReference type="Proteomes" id="UP001060085">
    <property type="component" value="Linkage Group LG01"/>
</dbReference>
<protein>
    <submittedName>
        <fullName evidence="1">Uncharacterized protein</fullName>
    </submittedName>
</protein>
<sequence length="519" mass="58340">MAISTALGFYCRPLVFLRSPLRLGLGKVRLSFAAAIQSFDEAGGSKISESIGGNGCKASEWKKLKSKDLGISNSRIPRPTRNVLNILKKQGFEVYLVGGCVRDLILQRIPKDFDIITSAELKEVMKTFSRCEIVGKRFPICHVHVDDDVVEVSSFSTSAKPPGRDFSVIFEQPVGYDEKDYMRWRNCLQRDFTINGLMFDPYAKLVYDYMGGVEDIRKAKVRTIAPASISLTEDCARILRAVRIAGRLGFQLSKETAVAIKKLSSSVLRLDRGRFLMEMNYMLAYGSAEASLRLLWRFGLLELLLPLQAAYFVRTGFRRRDKRSNLLLALFSNLDKYLRPDKPCHSSLWIAILAFHKALSDQPSDALVVATLGLAVHNGGDLLEASSIAKRITKEHDISFHELLEPRDLDPKELRKQVIILAASIQGTLASMTDEYAVSRAMSEYPKAPYSDLVFIPLTLYLRVCKIFECVRSGKEKGFLAKQGSMIDHELLALGSLQEVRHVFARVVFDTVYPLDTKY</sequence>
<proteinExistence type="predicted"/>
<organism evidence="1 2">
    <name type="scientific">Catharanthus roseus</name>
    <name type="common">Madagascar periwinkle</name>
    <name type="synonym">Vinca rosea</name>
    <dbReference type="NCBI Taxonomy" id="4058"/>
    <lineage>
        <taxon>Eukaryota</taxon>
        <taxon>Viridiplantae</taxon>
        <taxon>Streptophyta</taxon>
        <taxon>Embryophyta</taxon>
        <taxon>Tracheophyta</taxon>
        <taxon>Spermatophyta</taxon>
        <taxon>Magnoliopsida</taxon>
        <taxon>eudicotyledons</taxon>
        <taxon>Gunneridae</taxon>
        <taxon>Pentapetalae</taxon>
        <taxon>asterids</taxon>
        <taxon>lamiids</taxon>
        <taxon>Gentianales</taxon>
        <taxon>Apocynaceae</taxon>
        <taxon>Rauvolfioideae</taxon>
        <taxon>Vinceae</taxon>
        <taxon>Catharanthinae</taxon>
        <taxon>Catharanthus</taxon>
    </lineage>
</organism>
<keyword evidence="2" id="KW-1185">Reference proteome</keyword>
<reference evidence="2" key="1">
    <citation type="journal article" date="2023" name="Nat. Plants">
        <title>Single-cell RNA sequencing provides a high-resolution roadmap for understanding the multicellular compartmentation of specialized metabolism.</title>
        <authorList>
            <person name="Sun S."/>
            <person name="Shen X."/>
            <person name="Li Y."/>
            <person name="Li Y."/>
            <person name="Wang S."/>
            <person name="Li R."/>
            <person name="Zhang H."/>
            <person name="Shen G."/>
            <person name="Guo B."/>
            <person name="Wei J."/>
            <person name="Xu J."/>
            <person name="St-Pierre B."/>
            <person name="Chen S."/>
            <person name="Sun C."/>
        </authorList>
    </citation>
    <scope>NUCLEOTIDE SEQUENCE [LARGE SCALE GENOMIC DNA]</scope>
</reference>
<dbReference type="EMBL" id="CM044701">
    <property type="protein sequence ID" value="KAI5683305.1"/>
    <property type="molecule type" value="Genomic_DNA"/>
</dbReference>
<evidence type="ECO:0000313" key="1">
    <source>
        <dbReference type="EMBL" id="KAI5683305.1"/>
    </source>
</evidence>